<proteinExistence type="inferred from homology"/>
<dbReference type="Proteomes" id="UP001597059">
    <property type="component" value="Unassembled WGS sequence"/>
</dbReference>
<dbReference type="InterPro" id="IPR006135">
    <property type="entry name" value="T3SS_substrate_exporter"/>
</dbReference>
<keyword evidence="3" id="KW-0813">Transport</keyword>
<keyword evidence="6" id="KW-1185">Reference proteome</keyword>
<accession>A0ABW4B1Z1</accession>
<dbReference type="PANTHER" id="PTHR30531">
    <property type="entry name" value="FLAGELLAR BIOSYNTHETIC PROTEIN FLHB"/>
    <property type="match status" value="1"/>
</dbReference>
<dbReference type="RefSeq" id="WP_377368255.1">
    <property type="nucleotide sequence ID" value="NZ_JBHTMN010000014.1"/>
</dbReference>
<evidence type="ECO:0000313" key="5">
    <source>
        <dbReference type="EMBL" id="MFD1384230.1"/>
    </source>
</evidence>
<dbReference type="EMBL" id="JBHTMN010000014">
    <property type="protein sequence ID" value="MFD1384230.1"/>
    <property type="molecule type" value="Genomic_DNA"/>
</dbReference>
<dbReference type="InterPro" id="IPR029025">
    <property type="entry name" value="T3SS_substrate_exporter_C"/>
</dbReference>
<dbReference type="Pfam" id="PF01312">
    <property type="entry name" value="Bac_export_2"/>
    <property type="match status" value="1"/>
</dbReference>
<evidence type="ECO:0000256" key="2">
    <source>
        <dbReference type="ARBA" id="ARBA00021622"/>
    </source>
</evidence>
<comment type="similarity">
    <text evidence="1">Belongs to the type III secretion exporter family.</text>
</comment>
<keyword evidence="3" id="KW-1006">Bacterial flagellum protein export</keyword>
<sequence>MMKQKKAVALQYDFQSAPKVTAKGSGYLAERIMQVAEENNVLLHQSPELVEVLATLEIGDEIPETLYLAVAEIIAFSHSIKNINNPT</sequence>
<protein>
    <recommendedName>
        <fullName evidence="2">Flagellar biosynthetic protein FlhB</fullName>
    </recommendedName>
</protein>
<comment type="caution">
    <text evidence="5">The sequence shown here is derived from an EMBL/GenBank/DDBJ whole genome shotgun (WGS) entry which is preliminary data.</text>
</comment>
<evidence type="ECO:0000313" key="6">
    <source>
        <dbReference type="Proteomes" id="UP001597059"/>
    </source>
</evidence>
<comment type="function">
    <text evidence="4">Required for formation of the rod structure in the basal body of the flagellar apparatus. Together with FliI and FliH, may constitute the export apparatus of flagellin.</text>
</comment>
<dbReference type="SUPFAM" id="SSF160544">
    <property type="entry name" value="EscU C-terminal domain-like"/>
    <property type="match status" value="1"/>
</dbReference>
<name>A0ABW4B1Z1_9GAMM</name>
<evidence type="ECO:0000256" key="3">
    <source>
        <dbReference type="ARBA" id="ARBA00023225"/>
    </source>
</evidence>
<dbReference type="Gene3D" id="3.40.1690.10">
    <property type="entry name" value="secretion proteins EscU"/>
    <property type="match status" value="1"/>
</dbReference>
<evidence type="ECO:0000256" key="4">
    <source>
        <dbReference type="ARBA" id="ARBA00025078"/>
    </source>
</evidence>
<organism evidence="5 6">
    <name type="scientific">Rhodanobacter aciditrophus</name>
    <dbReference type="NCBI Taxonomy" id="1623218"/>
    <lineage>
        <taxon>Bacteria</taxon>
        <taxon>Pseudomonadati</taxon>
        <taxon>Pseudomonadota</taxon>
        <taxon>Gammaproteobacteria</taxon>
        <taxon>Lysobacterales</taxon>
        <taxon>Rhodanobacteraceae</taxon>
        <taxon>Rhodanobacter</taxon>
    </lineage>
</organism>
<gene>
    <name evidence="5" type="ORF">ACFQ45_12695</name>
</gene>
<dbReference type="PANTHER" id="PTHR30531:SF12">
    <property type="entry name" value="FLAGELLAR BIOSYNTHETIC PROTEIN FLHB"/>
    <property type="match status" value="1"/>
</dbReference>
<evidence type="ECO:0000256" key="1">
    <source>
        <dbReference type="ARBA" id="ARBA00010690"/>
    </source>
</evidence>
<reference evidence="6" key="1">
    <citation type="journal article" date="2019" name="Int. J. Syst. Evol. Microbiol.">
        <title>The Global Catalogue of Microorganisms (GCM) 10K type strain sequencing project: providing services to taxonomists for standard genome sequencing and annotation.</title>
        <authorList>
            <consortium name="The Broad Institute Genomics Platform"/>
            <consortium name="The Broad Institute Genome Sequencing Center for Infectious Disease"/>
            <person name="Wu L."/>
            <person name="Ma J."/>
        </authorList>
    </citation>
    <scope>NUCLEOTIDE SEQUENCE [LARGE SCALE GENOMIC DNA]</scope>
    <source>
        <strain evidence="6">JCM 30774</strain>
    </source>
</reference>
<keyword evidence="3" id="KW-0653">Protein transport</keyword>